<protein>
    <recommendedName>
        <fullName evidence="3">Transcription factor domain-containing protein</fullName>
    </recommendedName>
</protein>
<dbReference type="VEuPathDB" id="FungiDB:A1O9_04688"/>
<dbReference type="GeneID" id="25279617"/>
<gene>
    <name evidence="1" type="ORF">A1O9_04688</name>
</gene>
<dbReference type="OrthoDB" id="4152393at2759"/>
<evidence type="ECO:0000313" key="2">
    <source>
        <dbReference type="Proteomes" id="UP000027920"/>
    </source>
</evidence>
<comment type="caution">
    <text evidence="1">The sequence shown here is derived from an EMBL/GenBank/DDBJ whole genome shotgun (WGS) entry which is preliminary data.</text>
</comment>
<evidence type="ECO:0000313" key="1">
    <source>
        <dbReference type="EMBL" id="KEF59840.1"/>
    </source>
</evidence>
<evidence type="ECO:0008006" key="3">
    <source>
        <dbReference type="Google" id="ProtNLM"/>
    </source>
</evidence>
<accession>A0A072PW98</accession>
<dbReference type="RefSeq" id="XP_013262430.1">
    <property type="nucleotide sequence ID" value="XM_013406976.1"/>
</dbReference>
<dbReference type="Proteomes" id="UP000027920">
    <property type="component" value="Unassembled WGS sequence"/>
</dbReference>
<name>A0A072PW98_9EURO</name>
<proteinExistence type="predicted"/>
<dbReference type="EMBL" id="AMGV01000003">
    <property type="protein sequence ID" value="KEF59840.1"/>
    <property type="molecule type" value="Genomic_DNA"/>
</dbReference>
<reference evidence="1 2" key="1">
    <citation type="submission" date="2013-03" db="EMBL/GenBank/DDBJ databases">
        <title>The Genome Sequence of Exophiala aquamarina CBS 119918.</title>
        <authorList>
            <consortium name="The Broad Institute Genomics Platform"/>
            <person name="Cuomo C."/>
            <person name="de Hoog S."/>
            <person name="Gorbushina A."/>
            <person name="Walker B."/>
            <person name="Young S.K."/>
            <person name="Zeng Q."/>
            <person name="Gargeya S."/>
            <person name="Fitzgerald M."/>
            <person name="Haas B."/>
            <person name="Abouelleil A."/>
            <person name="Allen A.W."/>
            <person name="Alvarado L."/>
            <person name="Arachchi H.M."/>
            <person name="Berlin A.M."/>
            <person name="Chapman S.B."/>
            <person name="Gainer-Dewar J."/>
            <person name="Goldberg J."/>
            <person name="Griggs A."/>
            <person name="Gujja S."/>
            <person name="Hansen M."/>
            <person name="Howarth C."/>
            <person name="Imamovic A."/>
            <person name="Ireland A."/>
            <person name="Larimer J."/>
            <person name="McCowan C."/>
            <person name="Murphy C."/>
            <person name="Pearson M."/>
            <person name="Poon T.W."/>
            <person name="Priest M."/>
            <person name="Roberts A."/>
            <person name="Saif S."/>
            <person name="Shea T."/>
            <person name="Sisk P."/>
            <person name="Sykes S."/>
            <person name="Wortman J."/>
            <person name="Nusbaum C."/>
            <person name="Birren B."/>
        </authorList>
    </citation>
    <scope>NUCLEOTIDE SEQUENCE [LARGE SCALE GENOMIC DNA]</scope>
    <source>
        <strain evidence="1 2">CBS 119918</strain>
    </source>
</reference>
<dbReference type="Pfam" id="PF11951">
    <property type="entry name" value="Fungal_trans_2"/>
    <property type="match status" value="1"/>
</dbReference>
<sequence length="446" mass="50309">MKNDVTVRIKFIFDRSSLSSQRDYELQNSEARSHIAKIVHTRRKLSPLQKVETVAINQASAHPSHGWCTTKDEGESDLRLSPLTTHHLDPLFSVPHPREGSFYRAMDIWFQWILPSAAPAFVIFNVGNMFASYFASPGCQSEAAQHCIAALAYGCLELHRQETMSWEFDYRQDQMKHNGLAIALLKKEIASNSFTAQSPSTINTIFLLSFLAQLRGESEESAMHRRTLRRLFSSLRGPIKRTDFDTRYGEVLLQFSCWMDLLEGRPNVLEIMPDDDKQSVLVSPFDRSMVNKGYDTAAVLPRGFQNLVDEGRLSMDTRRLLARFSHACRYGLESVPKAEQHFPDFAMASPHVTSAEPTLEKCLTLALICYAHMRWAIAPNYVAGIMCHTISRTKLSLALALAPKFDSAAEVECMVWTPGLRASYKWVIVSRGIQMALSRLAQLGGD</sequence>
<keyword evidence="2" id="KW-1185">Reference proteome</keyword>
<dbReference type="HOGENOM" id="CLU_016895_1_0_1"/>
<organism evidence="1 2">
    <name type="scientific">Exophiala aquamarina CBS 119918</name>
    <dbReference type="NCBI Taxonomy" id="1182545"/>
    <lineage>
        <taxon>Eukaryota</taxon>
        <taxon>Fungi</taxon>
        <taxon>Dikarya</taxon>
        <taxon>Ascomycota</taxon>
        <taxon>Pezizomycotina</taxon>
        <taxon>Eurotiomycetes</taxon>
        <taxon>Chaetothyriomycetidae</taxon>
        <taxon>Chaetothyriales</taxon>
        <taxon>Herpotrichiellaceae</taxon>
        <taxon>Exophiala</taxon>
    </lineage>
</organism>
<dbReference type="AlphaFoldDB" id="A0A072PW98"/>
<dbReference type="InterPro" id="IPR021858">
    <property type="entry name" value="Fun_TF"/>
</dbReference>